<dbReference type="Gene3D" id="3.30.530.20">
    <property type="match status" value="1"/>
</dbReference>
<organism evidence="3 4">
    <name type="scientific">Agrococcus jenensis</name>
    <dbReference type="NCBI Taxonomy" id="46353"/>
    <lineage>
        <taxon>Bacteria</taxon>
        <taxon>Bacillati</taxon>
        <taxon>Actinomycetota</taxon>
        <taxon>Actinomycetes</taxon>
        <taxon>Micrococcales</taxon>
        <taxon>Microbacteriaceae</taxon>
        <taxon>Agrococcus</taxon>
    </lineage>
</organism>
<feature type="region of interest" description="Disordered" evidence="1">
    <location>
        <begin position="141"/>
        <end position="160"/>
    </location>
</feature>
<protein>
    <submittedName>
        <fullName evidence="3">Polyketide cyclase/dehydrase/lipid transport protein</fullName>
    </submittedName>
</protein>
<comment type="caution">
    <text evidence="3">The sequence shown here is derived from an EMBL/GenBank/DDBJ whole genome shotgun (WGS) entry which is preliminary data.</text>
</comment>
<dbReference type="SUPFAM" id="SSF55961">
    <property type="entry name" value="Bet v1-like"/>
    <property type="match status" value="1"/>
</dbReference>
<dbReference type="PANTHER" id="PTHR33824:SF7">
    <property type="entry name" value="POLYKETIDE CYCLASE_DEHYDRASE AND LIPID TRANSPORT SUPERFAMILY PROTEIN"/>
    <property type="match status" value="1"/>
</dbReference>
<evidence type="ECO:0000259" key="2">
    <source>
        <dbReference type="Pfam" id="PF03364"/>
    </source>
</evidence>
<dbReference type="Proteomes" id="UP000275456">
    <property type="component" value="Unassembled WGS sequence"/>
</dbReference>
<dbReference type="CDD" id="cd07817">
    <property type="entry name" value="SRPBCC_8"/>
    <property type="match status" value="1"/>
</dbReference>
<gene>
    <name evidence="3" type="ORF">EDD26_0642</name>
</gene>
<evidence type="ECO:0000313" key="4">
    <source>
        <dbReference type="Proteomes" id="UP000275456"/>
    </source>
</evidence>
<dbReference type="PANTHER" id="PTHR33824">
    <property type="entry name" value="POLYKETIDE CYCLASE/DEHYDRASE AND LIPID TRANSPORT SUPERFAMILY PROTEIN"/>
    <property type="match status" value="1"/>
</dbReference>
<dbReference type="Pfam" id="PF03364">
    <property type="entry name" value="Polyketide_cyc"/>
    <property type="match status" value="1"/>
</dbReference>
<dbReference type="InterPro" id="IPR005031">
    <property type="entry name" value="COQ10_START"/>
</dbReference>
<dbReference type="OrthoDB" id="3695445at2"/>
<name>A0A3N2AQK9_9MICO</name>
<dbReference type="InterPro" id="IPR047137">
    <property type="entry name" value="ORF3"/>
</dbReference>
<dbReference type="EMBL" id="RKHJ01000001">
    <property type="protein sequence ID" value="ROR65276.1"/>
    <property type="molecule type" value="Genomic_DNA"/>
</dbReference>
<feature type="compositionally biased region" description="Basic and acidic residues" evidence="1">
    <location>
        <begin position="150"/>
        <end position="160"/>
    </location>
</feature>
<proteinExistence type="predicted"/>
<feature type="domain" description="Coenzyme Q-binding protein COQ10 START" evidence="2">
    <location>
        <begin position="10"/>
        <end position="116"/>
    </location>
</feature>
<dbReference type="RefSeq" id="WP_123696381.1">
    <property type="nucleotide sequence ID" value="NZ_RKHJ01000001.1"/>
</dbReference>
<dbReference type="InterPro" id="IPR023393">
    <property type="entry name" value="START-like_dom_sf"/>
</dbReference>
<evidence type="ECO:0000313" key="3">
    <source>
        <dbReference type="EMBL" id="ROR65276.1"/>
    </source>
</evidence>
<sequence>MPQVTDSIDVKAPISAVYALWTRFEEFPRFMGGVESITQLTDAKLHWVVSIAGVEREFDAEITEQHQDERVAWRSTDGETHAGVVTFHRISDDETRVNVQIDWKPQGIVEAAGALLQVDDVQIGKDLKRFKEIAEEAPAQLAAESGWEGDIDRAPDSTGH</sequence>
<dbReference type="AlphaFoldDB" id="A0A3N2AQK9"/>
<accession>A0A3N2AQK9</accession>
<evidence type="ECO:0000256" key="1">
    <source>
        <dbReference type="SAM" id="MobiDB-lite"/>
    </source>
</evidence>
<keyword evidence="4" id="KW-1185">Reference proteome</keyword>
<reference evidence="3 4" key="1">
    <citation type="submission" date="2018-11" db="EMBL/GenBank/DDBJ databases">
        <title>Sequencing the genomes of 1000 actinobacteria strains.</title>
        <authorList>
            <person name="Klenk H.-P."/>
        </authorList>
    </citation>
    <scope>NUCLEOTIDE SEQUENCE [LARGE SCALE GENOMIC DNA]</scope>
    <source>
        <strain evidence="3 4">DSM 9580</strain>
    </source>
</reference>